<protein>
    <submittedName>
        <fullName evidence="2">Uncharacterized protein</fullName>
    </submittedName>
</protein>
<dbReference type="EMBL" id="FRDI01000003">
    <property type="protein sequence ID" value="SHN55457.1"/>
    <property type="molecule type" value="Genomic_DNA"/>
</dbReference>
<gene>
    <name evidence="2" type="ORF">SAMN02745728_00674</name>
</gene>
<accession>A0A1M7SA28</accession>
<evidence type="ECO:0000313" key="3">
    <source>
        <dbReference type="Proteomes" id="UP000186469"/>
    </source>
</evidence>
<proteinExistence type="predicted"/>
<evidence type="ECO:0000256" key="1">
    <source>
        <dbReference type="SAM" id="MobiDB-lite"/>
    </source>
</evidence>
<feature type="compositionally biased region" description="Basic and acidic residues" evidence="1">
    <location>
        <begin position="153"/>
        <end position="169"/>
    </location>
</feature>
<organism evidence="2 3">
    <name type="scientific">Desulfovibrio litoralis DSM 11393</name>
    <dbReference type="NCBI Taxonomy" id="1121455"/>
    <lineage>
        <taxon>Bacteria</taxon>
        <taxon>Pseudomonadati</taxon>
        <taxon>Thermodesulfobacteriota</taxon>
        <taxon>Desulfovibrionia</taxon>
        <taxon>Desulfovibrionales</taxon>
        <taxon>Desulfovibrionaceae</taxon>
        <taxon>Desulfovibrio</taxon>
    </lineage>
</organism>
<dbReference type="Proteomes" id="UP000186469">
    <property type="component" value="Unassembled WGS sequence"/>
</dbReference>
<feature type="compositionally biased region" description="Polar residues" evidence="1">
    <location>
        <begin position="170"/>
        <end position="196"/>
    </location>
</feature>
<evidence type="ECO:0000313" key="2">
    <source>
        <dbReference type="EMBL" id="SHN55457.1"/>
    </source>
</evidence>
<dbReference type="STRING" id="1121455.SAMN02745728_00674"/>
<dbReference type="RefSeq" id="WP_072696365.1">
    <property type="nucleotide sequence ID" value="NZ_FRDI01000003.1"/>
</dbReference>
<feature type="region of interest" description="Disordered" evidence="1">
    <location>
        <begin position="135"/>
        <end position="209"/>
    </location>
</feature>
<dbReference type="AlphaFoldDB" id="A0A1M7SA28"/>
<dbReference type="OrthoDB" id="5458899at2"/>
<name>A0A1M7SA28_9BACT</name>
<keyword evidence="3" id="KW-1185">Reference proteome</keyword>
<sequence length="223" mass="24987">MLPCFICGEDASTGWIKGFVPSPDSQKVALCKKHDTPENRKKAIHHWCKLMLSSFKTVVTVEATRPQNYNPQSQAAHQAQGRILNIRFISGGVLSLACNKYQTTNNNTLEVTLPDGSMQIFPLQHVRNFELSPASKQEISFGPPPKPLQVEQKPLEEQEKTSPPEKNELTETQNSLEPISTPSEENTVPNLQQTQESQDENAPPKEIKTLNTLSEKIKFIQNL</sequence>
<reference evidence="2 3" key="1">
    <citation type="submission" date="2016-12" db="EMBL/GenBank/DDBJ databases">
        <authorList>
            <person name="Song W.-J."/>
            <person name="Kurnit D.M."/>
        </authorList>
    </citation>
    <scope>NUCLEOTIDE SEQUENCE [LARGE SCALE GENOMIC DNA]</scope>
    <source>
        <strain evidence="2 3">DSM 11393</strain>
    </source>
</reference>